<evidence type="ECO:0000313" key="3">
    <source>
        <dbReference type="Proteomes" id="UP000663193"/>
    </source>
</evidence>
<protein>
    <submittedName>
        <fullName evidence="2">Uncharacterized protein</fullName>
    </submittedName>
</protein>
<dbReference type="AlphaFoldDB" id="A0A7U2EVZ5"/>
<accession>A0A7U2EVZ5</accession>
<sequence>MLRLAETTAAAAYRTQPQWTHGTAIRHAARAVREVRLPSEAGETDRWPAAALASALSSADDQGRSATSPPGRTNEEATSVWPIRHPPSAIRHQSTVHPQQAPARRKTSQATPHQTTPDHTRPHQTTPRSSALRHRHHQPSQRTSPHSTAPPPPPPPHHHHHHPLAPHLSTPARRTPHSAPATVPRRALCIVHRASDVRQVPIRCERRETTCPLSPQPHALGP</sequence>
<organism evidence="2 3">
    <name type="scientific">Phaeosphaeria nodorum (strain SN15 / ATCC MYA-4574 / FGSC 10173)</name>
    <name type="common">Glume blotch fungus</name>
    <name type="synonym">Parastagonospora nodorum</name>
    <dbReference type="NCBI Taxonomy" id="321614"/>
    <lineage>
        <taxon>Eukaryota</taxon>
        <taxon>Fungi</taxon>
        <taxon>Dikarya</taxon>
        <taxon>Ascomycota</taxon>
        <taxon>Pezizomycotina</taxon>
        <taxon>Dothideomycetes</taxon>
        <taxon>Pleosporomycetidae</taxon>
        <taxon>Pleosporales</taxon>
        <taxon>Pleosporineae</taxon>
        <taxon>Phaeosphaeriaceae</taxon>
        <taxon>Parastagonospora</taxon>
    </lineage>
</organism>
<feature type="compositionally biased region" description="Low complexity" evidence="1">
    <location>
        <begin position="49"/>
        <end position="59"/>
    </location>
</feature>
<gene>
    <name evidence="2" type="ORF">JI435_429520</name>
</gene>
<keyword evidence="3" id="KW-1185">Reference proteome</keyword>
<feature type="region of interest" description="Disordered" evidence="1">
    <location>
        <begin position="37"/>
        <end position="181"/>
    </location>
</feature>
<name>A0A7U2EVZ5_PHANO</name>
<reference evidence="3" key="1">
    <citation type="journal article" date="2021" name="BMC Genomics">
        <title>Chromosome-level genome assembly and manually-curated proteome of model necrotroph Parastagonospora nodorum Sn15 reveals a genome-wide trove of candidate effector homologs, and redundancy of virulence-related functions within an accessory chromosome.</title>
        <authorList>
            <person name="Bertazzoni S."/>
            <person name="Jones D.A.B."/>
            <person name="Phan H.T."/>
            <person name="Tan K.-C."/>
            <person name="Hane J.K."/>
        </authorList>
    </citation>
    <scope>NUCLEOTIDE SEQUENCE [LARGE SCALE GENOMIC DNA]</scope>
    <source>
        <strain evidence="3">SN15 / ATCC MYA-4574 / FGSC 10173)</strain>
    </source>
</reference>
<dbReference type="EMBL" id="CP069025">
    <property type="protein sequence ID" value="QRC93742.1"/>
    <property type="molecule type" value="Genomic_DNA"/>
</dbReference>
<dbReference type="Proteomes" id="UP000663193">
    <property type="component" value="Chromosome 3"/>
</dbReference>
<evidence type="ECO:0000313" key="2">
    <source>
        <dbReference type="EMBL" id="QRC93742.1"/>
    </source>
</evidence>
<dbReference type="VEuPathDB" id="FungiDB:JI435_429520"/>
<proteinExistence type="predicted"/>
<evidence type="ECO:0000256" key="1">
    <source>
        <dbReference type="SAM" id="MobiDB-lite"/>
    </source>
</evidence>